<dbReference type="EMBL" id="JAEPWM010000017">
    <property type="protein sequence ID" value="MBK6009308.1"/>
    <property type="molecule type" value="Genomic_DNA"/>
</dbReference>
<feature type="region of interest" description="Disordered" evidence="1">
    <location>
        <begin position="28"/>
        <end position="64"/>
    </location>
</feature>
<keyword evidence="4" id="KW-1185">Reference proteome</keyword>
<evidence type="ECO:0000256" key="1">
    <source>
        <dbReference type="SAM" id="MobiDB-lite"/>
    </source>
</evidence>
<comment type="caution">
    <text evidence="3">The sequence shown here is derived from an EMBL/GenBank/DDBJ whole genome shotgun (WGS) entry which is preliminary data.</text>
</comment>
<accession>A0A934TXW4</accession>
<evidence type="ECO:0008006" key="5">
    <source>
        <dbReference type="Google" id="ProtNLM"/>
    </source>
</evidence>
<gene>
    <name evidence="3" type="ORF">JJB11_24685</name>
</gene>
<dbReference type="RefSeq" id="WP_201177805.1">
    <property type="nucleotide sequence ID" value="NZ_JAEPWM010000017.1"/>
</dbReference>
<dbReference type="Proteomes" id="UP000630528">
    <property type="component" value="Unassembled WGS sequence"/>
</dbReference>
<evidence type="ECO:0000256" key="2">
    <source>
        <dbReference type="SAM" id="SignalP"/>
    </source>
</evidence>
<evidence type="ECO:0000313" key="4">
    <source>
        <dbReference type="Proteomes" id="UP000630528"/>
    </source>
</evidence>
<feature type="signal peptide" evidence="2">
    <location>
        <begin position="1"/>
        <end position="21"/>
    </location>
</feature>
<reference evidence="3" key="1">
    <citation type="journal article" date="2012" name="J. Microbiol. Biotechnol.">
        <title>Ramlibacter ginsenosidimutans sp. nov., with ginsenoside-converting activity.</title>
        <authorList>
            <person name="Wang L."/>
            <person name="An D.S."/>
            <person name="Kim S.G."/>
            <person name="Jin F.X."/>
            <person name="Kim S.C."/>
            <person name="Lee S.T."/>
            <person name="Im W.T."/>
        </authorList>
    </citation>
    <scope>NUCLEOTIDE SEQUENCE</scope>
    <source>
        <strain evidence="3">KACC 17527</strain>
    </source>
</reference>
<feature type="chain" id="PRO_5037037548" description="YMGG-like Gly-zipper domain-containing protein" evidence="2">
    <location>
        <begin position="22"/>
        <end position="129"/>
    </location>
</feature>
<dbReference type="AlphaFoldDB" id="A0A934TXW4"/>
<evidence type="ECO:0000313" key="3">
    <source>
        <dbReference type="EMBL" id="MBK6009308.1"/>
    </source>
</evidence>
<organism evidence="3 4">
    <name type="scientific">Ramlibacter ginsenosidimutans</name>
    <dbReference type="NCBI Taxonomy" id="502333"/>
    <lineage>
        <taxon>Bacteria</taxon>
        <taxon>Pseudomonadati</taxon>
        <taxon>Pseudomonadota</taxon>
        <taxon>Betaproteobacteria</taxon>
        <taxon>Burkholderiales</taxon>
        <taxon>Comamonadaceae</taxon>
        <taxon>Ramlibacter</taxon>
    </lineage>
</organism>
<sequence>MRIHPKSSFLVLCFAAVAVQAQVAYPAKGQSASQQQKDQAECQSWAASQAGTAPPPQSGQVARGAARGAVGGAVVAGVADGDSGKGAAAGAVIGGVRAGRQQNAQASAAQQNNSNAYAACMQGRGYSVK</sequence>
<proteinExistence type="predicted"/>
<reference evidence="3" key="2">
    <citation type="submission" date="2021-01" db="EMBL/GenBank/DDBJ databases">
        <authorList>
            <person name="Kang M."/>
        </authorList>
    </citation>
    <scope>NUCLEOTIDE SEQUENCE</scope>
    <source>
        <strain evidence="3">KACC 17527</strain>
    </source>
</reference>
<protein>
    <recommendedName>
        <fullName evidence="5">YMGG-like Gly-zipper domain-containing protein</fullName>
    </recommendedName>
</protein>
<feature type="compositionally biased region" description="Polar residues" evidence="1">
    <location>
        <begin position="30"/>
        <end position="51"/>
    </location>
</feature>
<name>A0A934TXW4_9BURK</name>
<keyword evidence="2" id="KW-0732">Signal</keyword>